<dbReference type="EMBL" id="APJX01000005">
    <property type="protein sequence ID" value="EMS79309.1"/>
    <property type="molecule type" value="Genomic_DNA"/>
</dbReference>
<evidence type="ECO:0000259" key="5">
    <source>
        <dbReference type="Pfam" id="PF01926"/>
    </source>
</evidence>
<dbReference type="InterPro" id="IPR019991">
    <property type="entry name" value="GTP-bd_ribosome_bgen"/>
</dbReference>
<dbReference type="PIRSF" id="PIRSF006230">
    <property type="entry name" value="MG442"/>
    <property type="match status" value="1"/>
</dbReference>
<gene>
    <name evidence="6" type="primary">rbgA</name>
    <name evidence="6" type="ORF">Dpo_5c02350</name>
</gene>
<keyword evidence="2 3" id="KW-0342">GTP-binding</keyword>
<name>S0G1G9_9BACT</name>
<feature type="binding site" evidence="4">
    <location>
        <begin position="58"/>
        <end position="61"/>
    </location>
    <ligand>
        <name>GTP</name>
        <dbReference type="ChEBI" id="CHEBI:37565"/>
    </ligand>
</feature>
<dbReference type="PANTHER" id="PTHR45782:SF4">
    <property type="entry name" value="MITOCHONDRIAL RIBOSOME-ASSOCIATED GTPASE 1"/>
    <property type="match status" value="1"/>
</dbReference>
<dbReference type="GO" id="GO:0003924">
    <property type="term" value="F:GTPase activity"/>
    <property type="evidence" value="ECO:0007669"/>
    <property type="project" value="TreeGrafter"/>
</dbReference>
<keyword evidence="1 3" id="KW-0547">Nucleotide-binding</keyword>
<dbReference type="SUPFAM" id="SSF52540">
    <property type="entry name" value="P-loop containing nucleoside triphosphate hydrolases"/>
    <property type="match status" value="1"/>
</dbReference>
<dbReference type="GO" id="GO:0006412">
    <property type="term" value="P:translation"/>
    <property type="evidence" value="ECO:0007669"/>
    <property type="project" value="TreeGrafter"/>
</dbReference>
<protein>
    <recommendedName>
        <fullName evidence="3">Ribosome biogenesis GTPase A</fullName>
    </recommendedName>
</protein>
<feature type="binding site" evidence="4">
    <location>
        <position position="166"/>
    </location>
    <ligand>
        <name>GTP</name>
        <dbReference type="ChEBI" id="CHEBI:37565"/>
    </ligand>
</feature>
<dbReference type="OrthoDB" id="9779790at2"/>
<reference evidence="6 7" key="1">
    <citation type="journal article" date="2013" name="Genome Announc.">
        <title>Draft Genome Sequence of Desulfotignum phosphitoxidans DSM 13687 Strain FiPS-3.</title>
        <authorList>
            <person name="Poehlein A."/>
            <person name="Daniel R."/>
            <person name="Simeonova D.D."/>
        </authorList>
    </citation>
    <scope>NUCLEOTIDE SEQUENCE [LARGE SCALE GENOMIC DNA]</scope>
    <source>
        <strain evidence="6 7">DSM 13687</strain>
    </source>
</reference>
<dbReference type="InterPro" id="IPR023179">
    <property type="entry name" value="GTP-bd_ortho_bundle_sf"/>
</dbReference>
<dbReference type="InterPro" id="IPR006073">
    <property type="entry name" value="GTP-bd"/>
</dbReference>
<dbReference type="PANTHER" id="PTHR45782">
    <property type="entry name" value="MITOCHONDRIAL RIBOSOME-ASSOCIATED GTPASE 1"/>
    <property type="match status" value="1"/>
</dbReference>
<dbReference type="GO" id="GO:0005525">
    <property type="term" value="F:GTP binding"/>
    <property type="evidence" value="ECO:0007669"/>
    <property type="project" value="UniProtKB-KW"/>
</dbReference>
<accession>S0G1G9</accession>
<sequence length="289" mass="32211">MTIQWFPGHMLETKKWLHQSAAKADVIMEMLDARIPVASENPWMDKISRNARRVKILNKIDLADPRVTEQWLTYFLKHGNARAIAINATDKSQAVRALEYAIEGVSCNRARKRKIMVVGIPNTGKSTFLNTLVGKKIAKTGNTPAITRHQQRTSLPNNIDLYDTPGVLWPVIEPPQRAYALAVTGAISDAALDFQDIAWFAAGLLLSRYPEQLKARYPFLDPIPDDEAGLLEQIGAARGCLKAKGQIDYHKAATVLIQDFRSGKIGKISVETPFDTSDDKEKNSDPTFE</sequence>
<evidence type="ECO:0000256" key="2">
    <source>
        <dbReference type="ARBA" id="ARBA00023134"/>
    </source>
</evidence>
<evidence type="ECO:0000313" key="6">
    <source>
        <dbReference type="EMBL" id="EMS79309.1"/>
    </source>
</evidence>
<feature type="binding site" evidence="4">
    <location>
        <begin position="122"/>
        <end position="127"/>
    </location>
    <ligand>
        <name>GTP</name>
        <dbReference type="ChEBI" id="CHEBI:37565"/>
    </ligand>
</feature>
<comment type="function">
    <text evidence="3">Required for a late step of 50S ribosomal subunit assembly. Has GTPase activity.</text>
</comment>
<comment type="similarity">
    <text evidence="3">Belongs to the TRAFAC class YlqF/YawG GTPase family. MTG1 subfamily.</text>
</comment>
<proteinExistence type="inferred from homology"/>
<dbReference type="InterPro" id="IPR027417">
    <property type="entry name" value="P-loop_NTPase"/>
</dbReference>
<dbReference type="InterPro" id="IPR016478">
    <property type="entry name" value="GTPase_MTG1"/>
</dbReference>
<comment type="subcellular location">
    <subcellularLocation>
        <location evidence="3">Cytoplasm</location>
    </subcellularLocation>
</comment>
<dbReference type="RefSeq" id="WP_006966426.1">
    <property type="nucleotide sequence ID" value="NZ_APJX01000005.1"/>
</dbReference>
<dbReference type="AlphaFoldDB" id="S0G1G9"/>
<feature type="domain" description="G" evidence="5">
    <location>
        <begin position="114"/>
        <end position="168"/>
    </location>
</feature>
<dbReference type="Pfam" id="PF01926">
    <property type="entry name" value="MMR_HSR1"/>
    <property type="match status" value="1"/>
</dbReference>
<keyword evidence="7" id="KW-1185">Reference proteome</keyword>
<comment type="caution">
    <text evidence="6">The sequence shown here is derived from an EMBL/GenBank/DDBJ whole genome shotgun (WGS) entry which is preliminary data.</text>
</comment>
<dbReference type="GO" id="GO:0005737">
    <property type="term" value="C:cytoplasm"/>
    <property type="evidence" value="ECO:0007669"/>
    <property type="project" value="UniProtKB-SubCell"/>
</dbReference>
<dbReference type="Gene3D" id="1.10.1580.10">
    <property type="match status" value="1"/>
</dbReference>
<dbReference type="NCBIfam" id="TIGR03596">
    <property type="entry name" value="GTPase_YlqF"/>
    <property type="match status" value="1"/>
</dbReference>
<evidence type="ECO:0000256" key="1">
    <source>
        <dbReference type="ARBA" id="ARBA00022741"/>
    </source>
</evidence>
<dbReference type="Proteomes" id="UP000014216">
    <property type="component" value="Unassembled WGS sequence"/>
</dbReference>
<dbReference type="Gene3D" id="3.40.50.300">
    <property type="entry name" value="P-loop containing nucleotide triphosphate hydrolases"/>
    <property type="match status" value="1"/>
</dbReference>
<evidence type="ECO:0000256" key="3">
    <source>
        <dbReference type="PIRNR" id="PIRNR006230"/>
    </source>
</evidence>
<organism evidence="6 7">
    <name type="scientific">Desulfotignum phosphitoxidans DSM 13687</name>
    <dbReference type="NCBI Taxonomy" id="1286635"/>
    <lineage>
        <taxon>Bacteria</taxon>
        <taxon>Pseudomonadati</taxon>
        <taxon>Thermodesulfobacteriota</taxon>
        <taxon>Desulfobacteria</taxon>
        <taxon>Desulfobacterales</taxon>
        <taxon>Desulfobacteraceae</taxon>
        <taxon>Desulfotignum</taxon>
    </lineage>
</organism>
<dbReference type="CDD" id="cd01856">
    <property type="entry name" value="YlqF"/>
    <property type="match status" value="1"/>
</dbReference>
<evidence type="ECO:0000256" key="4">
    <source>
        <dbReference type="PIRSR" id="PIRSR006230-1"/>
    </source>
</evidence>
<keyword evidence="3" id="KW-0963">Cytoplasm</keyword>
<evidence type="ECO:0000313" key="7">
    <source>
        <dbReference type="Proteomes" id="UP000014216"/>
    </source>
</evidence>
<dbReference type="PATRIC" id="fig|1286635.3.peg.2707"/>